<dbReference type="KEGG" id="gmw:113514148"/>
<protein>
    <submittedName>
        <fullName evidence="5 6">Uncharacterized protein LOC113514148</fullName>
    </submittedName>
</protein>
<feature type="compositionally biased region" description="Polar residues" evidence="1">
    <location>
        <begin position="31"/>
        <end position="59"/>
    </location>
</feature>
<feature type="region of interest" description="Disordered" evidence="1">
    <location>
        <begin position="102"/>
        <end position="159"/>
    </location>
</feature>
<dbReference type="RefSeq" id="XP_052748586.1">
    <property type="nucleotide sequence ID" value="XM_052892626.1"/>
</dbReference>
<dbReference type="RefSeq" id="XP_031766855.2">
    <property type="nucleotide sequence ID" value="XM_031910995.2"/>
</dbReference>
<feature type="region of interest" description="Disordered" evidence="1">
    <location>
        <begin position="31"/>
        <end position="87"/>
    </location>
</feature>
<feature type="compositionally biased region" description="Polar residues" evidence="1">
    <location>
        <begin position="639"/>
        <end position="656"/>
    </location>
</feature>
<dbReference type="Proteomes" id="UP001652740">
    <property type="component" value="Unplaced"/>
</dbReference>
<feature type="compositionally biased region" description="Basic and acidic residues" evidence="1">
    <location>
        <begin position="384"/>
        <end position="395"/>
    </location>
</feature>
<feature type="compositionally biased region" description="Basic residues" evidence="1">
    <location>
        <begin position="361"/>
        <end position="380"/>
    </location>
</feature>
<evidence type="ECO:0000313" key="6">
    <source>
        <dbReference type="RefSeq" id="XP_052748586.1"/>
    </source>
</evidence>
<feature type="region of interest" description="Disordered" evidence="1">
    <location>
        <begin position="877"/>
        <end position="912"/>
    </location>
</feature>
<feature type="signal peptide" evidence="3">
    <location>
        <begin position="1"/>
        <end position="27"/>
    </location>
</feature>
<proteinExistence type="predicted"/>
<organism evidence="4 5">
    <name type="scientific">Galleria mellonella</name>
    <name type="common">Greater wax moth</name>
    <dbReference type="NCBI Taxonomy" id="7137"/>
    <lineage>
        <taxon>Eukaryota</taxon>
        <taxon>Metazoa</taxon>
        <taxon>Ecdysozoa</taxon>
        <taxon>Arthropoda</taxon>
        <taxon>Hexapoda</taxon>
        <taxon>Insecta</taxon>
        <taxon>Pterygota</taxon>
        <taxon>Neoptera</taxon>
        <taxon>Endopterygota</taxon>
        <taxon>Lepidoptera</taxon>
        <taxon>Glossata</taxon>
        <taxon>Ditrysia</taxon>
        <taxon>Pyraloidea</taxon>
        <taxon>Pyralidae</taxon>
        <taxon>Galleriinae</taxon>
        <taxon>Galleria</taxon>
    </lineage>
</organism>
<feature type="compositionally biased region" description="Low complexity" evidence="1">
    <location>
        <begin position="877"/>
        <end position="896"/>
    </location>
</feature>
<feature type="compositionally biased region" description="Basic residues" evidence="1">
    <location>
        <begin position="315"/>
        <end position="324"/>
    </location>
</feature>
<name>A0A6J3C4U6_GALME</name>
<evidence type="ECO:0000256" key="3">
    <source>
        <dbReference type="SAM" id="SignalP"/>
    </source>
</evidence>
<evidence type="ECO:0000313" key="5">
    <source>
        <dbReference type="RefSeq" id="XP_031766855.2"/>
    </source>
</evidence>
<feature type="compositionally biased region" description="Basic residues" evidence="1">
    <location>
        <begin position="703"/>
        <end position="713"/>
    </location>
</feature>
<feature type="compositionally biased region" description="Basic residues" evidence="1">
    <location>
        <begin position="396"/>
        <end position="406"/>
    </location>
</feature>
<keyword evidence="2" id="KW-0472">Membrane</keyword>
<keyword evidence="2" id="KW-1133">Transmembrane helix</keyword>
<reference evidence="5 6" key="1">
    <citation type="submission" date="2025-05" db="UniProtKB">
        <authorList>
            <consortium name="RefSeq"/>
        </authorList>
    </citation>
    <scope>IDENTIFICATION</scope>
    <source>
        <tissue evidence="5 6">Whole larvae</tissue>
    </source>
</reference>
<dbReference type="AlphaFoldDB" id="A0A6J3C4U6"/>
<feature type="region of interest" description="Disordered" evidence="1">
    <location>
        <begin position="298"/>
        <end position="413"/>
    </location>
</feature>
<feature type="region of interest" description="Disordered" evidence="1">
    <location>
        <begin position="694"/>
        <end position="716"/>
    </location>
</feature>
<feature type="chain" id="PRO_5044643085" evidence="3">
    <location>
        <begin position="28"/>
        <end position="961"/>
    </location>
</feature>
<keyword evidence="3" id="KW-0732">Signal</keyword>
<feature type="compositionally biased region" description="Basic and acidic residues" evidence="1">
    <location>
        <begin position="333"/>
        <end position="348"/>
    </location>
</feature>
<evidence type="ECO:0000256" key="1">
    <source>
        <dbReference type="SAM" id="MobiDB-lite"/>
    </source>
</evidence>
<accession>A0A6J3C4U6</accession>
<evidence type="ECO:0000256" key="2">
    <source>
        <dbReference type="SAM" id="Phobius"/>
    </source>
</evidence>
<feature type="region of interest" description="Disordered" evidence="1">
    <location>
        <begin position="806"/>
        <end position="828"/>
    </location>
</feature>
<sequence length="961" mass="106781">MARRKSVCTKWTLVLIVAFCSFVYSRPQEVLSQSPNVHSPITSVETNKSTENPIRNSSVPNETEPPKTETSTPVSLDKNSARDVKTKGPAIGESIKLVANQLLDKPSNKTGDEPMLSDNRTPSKLKSQVIHKQKIKTRNEDAEESIENGHAGIAVPVTMEDLETENKISESSTSNEGISTWILLSNHNSKDNLTSSTEPSKLEENIKKQKPSNTKNKNKQRPQNNKLSVKRPIIGSTNKSDLVAGGSAINENVYNKIKDTVLSNVEKNRNPSTQRTPIVSTTTVPTTTEITTIKKESVTKSPTTISPVVKITSKPNKKKNKNKQKVSTTLSPIDHESALLPMEPKEQEIELEISTPATTTKKPKRSSNRKKNKTKKKKPSPSKIESDTKVSETKTNKTKSAKPAKKPNKDGPLTTQLYNYLSREVMPSVGVGVIGLASLVGLASYFFYPFSTPVRRTFEVDKKDDLYKNNDEEYASEGNGQAEEEMLGTVLAGMPSHSKQKLNPYAAQTVHNNRYAMKKEQDIRYRHVAANYEPNYNVRYPQQKTGIAHGAAYPKPINYNPNPHQYETRNVYTTENKYVYDKPSTSYPAVEPVYASSQSASSGGYPYGSEMSNSVVYGIKPNDDTDFRPVYPYEGQHMTYPSTSMELDSNSNTADSDQNKYTENDNNDSGIIDNKFVVGNVPKELVDSVDSATPAVVPEHGPRGLRRRRRHTAYSRSSITGSIEQLLKEAKNSHKDIFISNEIYDNYNYLNKLEELSDPQPTDNTVTTQPDSKDVFTVFAVTADSTKEEKTTDTPTTVKSEIVESVSTVPIGSKPEKSTTESDVSNELDSTTKNFRVYEVYSHLTDVTEKSIPTPKSETPFETTTQFRNIMTETTTDLKSETTSTMPPSPSPVTESTTEKCKDTPELVTYPPPSQQGGFLSLLKRFIEFKYKLGLSILQTTSDNLKRYLETSAGTGAKPHK</sequence>
<keyword evidence="2" id="KW-0812">Transmembrane</keyword>
<evidence type="ECO:0000313" key="4">
    <source>
        <dbReference type="Proteomes" id="UP001652740"/>
    </source>
</evidence>
<gene>
    <name evidence="5 6" type="primary">LOC113514148</name>
</gene>
<feature type="region of interest" description="Disordered" evidence="1">
    <location>
        <begin position="639"/>
        <end position="668"/>
    </location>
</feature>
<feature type="region of interest" description="Disordered" evidence="1">
    <location>
        <begin position="188"/>
        <end position="241"/>
    </location>
</feature>
<feature type="compositionally biased region" description="Polar residues" evidence="1">
    <location>
        <begin position="188"/>
        <end position="199"/>
    </location>
</feature>
<feature type="transmembrane region" description="Helical" evidence="2">
    <location>
        <begin position="425"/>
        <end position="448"/>
    </location>
</feature>
<keyword evidence="4" id="KW-1185">Reference proteome</keyword>
<dbReference type="GeneID" id="113514148"/>